<evidence type="ECO:0000259" key="10">
    <source>
        <dbReference type="Pfam" id="PF01794"/>
    </source>
</evidence>
<dbReference type="InterPro" id="IPR013121">
    <property type="entry name" value="Fe_red_NAD-bd_6"/>
</dbReference>
<gene>
    <name evidence="12" type="ORF">BDQ12DRAFT_685512</name>
</gene>
<feature type="transmembrane region" description="Helical" evidence="9">
    <location>
        <begin position="32"/>
        <end position="50"/>
    </location>
</feature>
<evidence type="ECO:0000256" key="8">
    <source>
        <dbReference type="SAM" id="MobiDB-lite"/>
    </source>
</evidence>
<dbReference type="Proteomes" id="UP000308652">
    <property type="component" value="Unassembled WGS sequence"/>
</dbReference>
<dbReference type="PANTHER" id="PTHR32361:SF9">
    <property type="entry name" value="FERRIC REDUCTASE TRANSMEMBRANE COMPONENT 3-RELATED"/>
    <property type="match status" value="1"/>
</dbReference>
<dbReference type="SFLD" id="SFLDG01168">
    <property type="entry name" value="Ferric_reductase_subgroup_(FRE"/>
    <property type="match status" value="1"/>
</dbReference>
<evidence type="ECO:0000256" key="6">
    <source>
        <dbReference type="ARBA" id="ARBA00023065"/>
    </source>
</evidence>
<dbReference type="GO" id="GO:0006826">
    <property type="term" value="P:iron ion transport"/>
    <property type="evidence" value="ECO:0007669"/>
    <property type="project" value="TreeGrafter"/>
</dbReference>
<feature type="region of interest" description="Disordered" evidence="8">
    <location>
        <begin position="595"/>
        <end position="659"/>
    </location>
</feature>
<protein>
    <recommendedName>
        <fullName evidence="14">FAD-binding FR-type domain-containing protein</fullName>
    </recommendedName>
</protein>
<feature type="transmembrane region" description="Helical" evidence="9">
    <location>
        <begin position="142"/>
        <end position="163"/>
    </location>
</feature>
<evidence type="ECO:0000256" key="4">
    <source>
        <dbReference type="ARBA" id="ARBA00022989"/>
    </source>
</evidence>
<dbReference type="Gene3D" id="3.40.50.80">
    <property type="entry name" value="Nucleotide-binding domain of ferredoxin-NADP reductase (FNR) module"/>
    <property type="match status" value="1"/>
</dbReference>
<evidence type="ECO:0000256" key="1">
    <source>
        <dbReference type="ARBA" id="ARBA00004141"/>
    </source>
</evidence>
<evidence type="ECO:0000313" key="13">
    <source>
        <dbReference type="Proteomes" id="UP000308652"/>
    </source>
</evidence>
<feature type="transmembrane region" description="Helical" evidence="9">
    <location>
        <begin position="113"/>
        <end position="130"/>
    </location>
</feature>
<dbReference type="Pfam" id="PF01794">
    <property type="entry name" value="Ferric_reduct"/>
    <property type="match status" value="1"/>
</dbReference>
<dbReference type="STRING" id="68775.A0A5C3M7R8"/>
<evidence type="ECO:0000256" key="5">
    <source>
        <dbReference type="ARBA" id="ARBA00023002"/>
    </source>
</evidence>
<dbReference type="SFLD" id="SFLDS00052">
    <property type="entry name" value="Ferric_Reductase_Domain"/>
    <property type="match status" value="1"/>
</dbReference>
<dbReference type="AlphaFoldDB" id="A0A5C3M7R8"/>
<dbReference type="OrthoDB" id="3944240at2759"/>
<dbReference type="GO" id="GO:0005886">
    <property type="term" value="C:plasma membrane"/>
    <property type="evidence" value="ECO:0007669"/>
    <property type="project" value="TreeGrafter"/>
</dbReference>
<evidence type="ECO:0000313" key="12">
    <source>
        <dbReference type="EMBL" id="TFK37211.1"/>
    </source>
</evidence>
<keyword evidence="4 9" id="KW-1133">Transmembrane helix</keyword>
<sequence length="717" mass="77514">MADTGTPPVIPDEFKQYNSYVEDPKWQLKFSAIWPSVLVFFVLLTVPSTIRTIRRRSQMSSGWKGWWRLGVQEDLDGYAYQQVHEGAISEKGWRGKEVTTRGRASQMERRSGAIRRVEAFLSALGSVVYWSPPGLGLNAGQLVLITGYFVTVLLCMILQAPLISNSNRPGFIALAQLPPLFLFASKNSPLLLLSPFSPSPSSSLFASPSAAAFAYTKLNYLHRWSARTLFLGATLHGSLWIRNHLEYGLPILGEQKETSGVAALGVLGVLILASTRPVRRWGYQVFLGIHTLAFPAFFITICYHTIYAAPWIFPPLAFFGFDLLLRAMKYRVKNALLVPVDNQMTLIHIPHCTSGWTPGQHVRLRVFFSGRIFESHPLTILSATPDVSCLAVPSPATTSPIPALTNERGGGIILGARVMGDWTRALNAYATSTASLLSSPSGSADECEKLRTAEVPALVMLDGPYGGCTLDLGAYESVLLFAGGSGATFTLSLLDDIVGRCVRKGREGGEKTRRVEFAWCVRSFGSIDWFSPFLMDIATVAATSAGSSMPLDLHISIYVTCLCKPEAIPPIPNCDVTIVRPSVYEVLKDLVTPPASLTAPPAPRTPQASVTEKPRTPAVPEIQYVPSSSPAPSSEDDEEDEDLKQQHQPAGDIENPTLGLSASGKLPWVGFGGGLAVCASGPESLTREAANAVARLQLGGQGLKIGGVGLHTEVYSV</sequence>
<keyword evidence="5" id="KW-0560">Oxidoreductase</keyword>
<dbReference type="InterPro" id="IPR013130">
    <property type="entry name" value="Fe3_Rdtase_TM_dom"/>
</dbReference>
<proteinExistence type="predicted"/>
<comment type="subcellular location">
    <subcellularLocation>
        <location evidence="1">Membrane</location>
        <topology evidence="1">Multi-pass membrane protein</topology>
    </subcellularLocation>
</comment>
<feature type="transmembrane region" description="Helical" evidence="9">
    <location>
        <begin position="285"/>
        <end position="306"/>
    </location>
</feature>
<accession>A0A5C3M7R8</accession>
<reference evidence="12 13" key="1">
    <citation type="journal article" date="2019" name="Nat. Ecol. Evol.">
        <title>Megaphylogeny resolves global patterns of mushroom evolution.</title>
        <authorList>
            <person name="Varga T."/>
            <person name="Krizsan K."/>
            <person name="Foldi C."/>
            <person name="Dima B."/>
            <person name="Sanchez-Garcia M."/>
            <person name="Sanchez-Ramirez S."/>
            <person name="Szollosi G.J."/>
            <person name="Szarkandi J.G."/>
            <person name="Papp V."/>
            <person name="Albert L."/>
            <person name="Andreopoulos W."/>
            <person name="Angelini C."/>
            <person name="Antonin V."/>
            <person name="Barry K.W."/>
            <person name="Bougher N.L."/>
            <person name="Buchanan P."/>
            <person name="Buyck B."/>
            <person name="Bense V."/>
            <person name="Catcheside P."/>
            <person name="Chovatia M."/>
            <person name="Cooper J."/>
            <person name="Damon W."/>
            <person name="Desjardin D."/>
            <person name="Finy P."/>
            <person name="Geml J."/>
            <person name="Haridas S."/>
            <person name="Hughes K."/>
            <person name="Justo A."/>
            <person name="Karasinski D."/>
            <person name="Kautmanova I."/>
            <person name="Kiss B."/>
            <person name="Kocsube S."/>
            <person name="Kotiranta H."/>
            <person name="LaButti K.M."/>
            <person name="Lechner B.E."/>
            <person name="Liimatainen K."/>
            <person name="Lipzen A."/>
            <person name="Lukacs Z."/>
            <person name="Mihaltcheva S."/>
            <person name="Morgado L.N."/>
            <person name="Niskanen T."/>
            <person name="Noordeloos M.E."/>
            <person name="Ohm R.A."/>
            <person name="Ortiz-Santana B."/>
            <person name="Ovrebo C."/>
            <person name="Racz N."/>
            <person name="Riley R."/>
            <person name="Savchenko A."/>
            <person name="Shiryaev A."/>
            <person name="Soop K."/>
            <person name="Spirin V."/>
            <person name="Szebenyi C."/>
            <person name="Tomsovsky M."/>
            <person name="Tulloss R.E."/>
            <person name="Uehling J."/>
            <person name="Grigoriev I.V."/>
            <person name="Vagvolgyi C."/>
            <person name="Papp T."/>
            <person name="Martin F.M."/>
            <person name="Miettinen O."/>
            <person name="Hibbett D.S."/>
            <person name="Nagy L.G."/>
        </authorList>
    </citation>
    <scope>NUCLEOTIDE SEQUENCE [LARGE SCALE GENOMIC DNA]</scope>
    <source>
        <strain evidence="12 13">CBS 166.37</strain>
    </source>
</reference>
<evidence type="ECO:0000256" key="2">
    <source>
        <dbReference type="ARBA" id="ARBA00022448"/>
    </source>
</evidence>
<keyword evidence="7 9" id="KW-0472">Membrane</keyword>
<keyword evidence="6" id="KW-0406">Ion transport</keyword>
<dbReference type="GO" id="GO:0015677">
    <property type="term" value="P:copper ion import"/>
    <property type="evidence" value="ECO:0007669"/>
    <property type="project" value="TreeGrafter"/>
</dbReference>
<evidence type="ECO:0008006" key="14">
    <source>
        <dbReference type="Google" id="ProtNLM"/>
    </source>
</evidence>
<dbReference type="CDD" id="cd06186">
    <property type="entry name" value="NOX_Duox_like_FAD_NADP"/>
    <property type="match status" value="1"/>
</dbReference>
<evidence type="ECO:0000259" key="11">
    <source>
        <dbReference type="Pfam" id="PF08030"/>
    </source>
</evidence>
<keyword evidence="3 9" id="KW-0812">Transmembrane</keyword>
<dbReference type="GO" id="GO:0006879">
    <property type="term" value="P:intracellular iron ion homeostasis"/>
    <property type="evidence" value="ECO:0007669"/>
    <property type="project" value="TreeGrafter"/>
</dbReference>
<evidence type="ECO:0000256" key="7">
    <source>
        <dbReference type="ARBA" id="ARBA00023136"/>
    </source>
</evidence>
<keyword evidence="13" id="KW-1185">Reference proteome</keyword>
<evidence type="ECO:0000256" key="9">
    <source>
        <dbReference type="SAM" id="Phobius"/>
    </source>
</evidence>
<dbReference type="Pfam" id="PF08030">
    <property type="entry name" value="NAD_binding_6"/>
    <property type="match status" value="1"/>
</dbReference>
<organism evidence="12 13">
    <name type="scientific">Crucibulum laeve</name>
    <dbReference type="NCBI Taxonomy" id="68775"/>
    <lineage>
        <taxon>Eukaryota</taxon>
        <taxon>Fungi</taxon>
        <taxon>Dikarya</taxon>
        <taxon>Basidiomycota</taxon>
        <taxon>Agaricomycotina</taxon>
        <taxon>Agaricomycetes</taxon>
        <taxon>Agaricomycetidae</taxon>
        <taxon>Agaricales</taxon>
        <taxon>Agaricineae</taxon>
        <taxon>Nidulariaceae</taxon>
        <taxon>Crucibulum</taxon>
    </lineage>
</organism>
<name>A0A5C3M7R8_9AGAR</name>
<feature type="domain" description="Ferric oxidoreductase" evidence="10">
    <location>
        <begin position="170"/>
        <end position="300"/>
    </location>
</feature>
<dbReference type="GO" id="GO:0000293">
    <property type="term" value="F:ferric-chelate reductase activity"/>
    <property type="evidence" value="ECO:0007669"/>
    <property type="project" value="TreeGrafter"/>
</dbReference>
<dbReference type="SUPFAM" id="SSF52343">
    <property type="entry name" value="Ferredoxin reductase-like, C-terminal NADP-linked domain"/>
    <property type="match status" value="1"/>
</dbReference>
<dbReference type="PANTHER" id="PTHR32361">
    <property type="entry name" value="FERRIC/CUPRIC REDUCTASE TRANSMEMBRANE COMPONENT"/>
    <property type="match status" value="1"/>
</dbReference>
<dbReference type="EMBL" id="ML213609">
    <property type="protein sequence ID" value="TFK37211.1"/>
    <property type="molecule type" value="Genomic_DNA"/>
</dbReference>
<dbReference type="InterPro" id="IPR039261">
    <property type="entry name" value="FNR_nucleotide-bd"/>
</dbReference>
<keyword evidence="2" id="KW-0813">Transport</keyword>
<evidence type="ECO:0000256" key="3">
    <source>
        <dbReference type="ARBA" id="ARBA00022692"/>
    </source>
</evidence>
<feature type="domain" description="Ferric reductase NAD binding" evidence="11">
    <location>
        <begin position="475"/>
        <end position="560"/>
    </location>
</feature>
<dbReference type="InterPro" id="IPR051410">
    <property type="entry name" value="Ferric/Cupric_Reductase"/>
</dbReference>